<sequence length="250" mass="27244">MVSRDCSPATAGAFARRGSCRRPRNMPRRRWSWNPPIFGRWTSSRWNCCKPMHLTGKVKALSAMAALLMPLAAMGEPLRSDDQERLAALDASLGRALRAAFAGGGADDLALLRDGLRGTAMAPEAAMDLLPGDWNCRMIKLGRNLPIVAYQPFRCRANGDGGFEKLTGSQRTRGALHLVEGQLVYLGTGFVAGETPPDYADLPEAVEPQSVPQFMPEIGLVEMVSETAGRIIFPQPHLESETNLLVLTRD</sequence>
<keyword evidence="2" id="KW-1185">Reference proteome</keyword>
<reference evidence="2" key="1">
    <citation type="submission" date="2018-09" db="EMBL/GenBank/DDBJ databases">
        <title>Paracoccus onubensis nov. sp. a moderate halophilic bacterium isolated from Gruta de las Maravillas (Aracena, Spain).</title>
        <authorList>
            <person name="Jurado V."/>
            <person name="Gutierrez-Patricio S."/>
            <person name="Gonzalez-Pimentel J.L."/>
            <person name="Miller A.Z."/>
            <person name="Laiz L."/>
            <person name="Saiz-Jimenez C."/>
        </authorList>
    </citation>
    <scope>NUCLEOTIDE SEQUENCE [LARGE SCALE GENOMIC DNA]</scope>
    <source>
        <strain evidence="2">DSM 26381</strain>
    </source>
</reference>
<dbReference type="Proteomes" id="UP000283587">
    <property type="component" value="Unassembled WGS sequence"/>
</dbReference>
<gene>
    <name evidence="1" type="ORF">D3P05_06905</name>
</gene>
<dbReference type="InterPro" id="IPR032609">
    <property type="entry name" value="DUF4893"/>
</dbReference>
<proteinExistence type="predicted"/>
<evidence type="ECO:0000313" key="1">
    <source>
        <dbReference type="EMBL" id="RJL18544.1"/>
    </source>
</evidence>
<dbReference type="Pfam" id="PF16233">
    <property type="entry name" value="DUF4893"/>
    <property type="match status" value="1"/>
</dbReference>
<evidence type="ECO:0000313" key="2">
    <source>
        <dbReference type="Proteomes" id="UP000283587"/>
    </source>
</evidence>
<comment type="caution">
    <text evidence="1">The sequence shown here is derived from an EMBL/GenBank/DDBJ whole genome shotgun (WGS) entry which is preliminary data.</text>
</comment>
<dbReference type="AlphaFoldDB" id="A0A419A8L8"/>
<name>A0A419A8L8_9RHOB</name>
<protein>
    <submittedName>
        <fullName evidence="1">DUF4893 domain-containing protein</fullName>
    </submittedName>
</protein>
<organism evidence="1 2">
    <name type="scientific">Paracoccus siganidrum</name>
    <dbReference type="NCBI Taxonomy" id="1276757"/>
    <lineage>
        <taxon>Bacteria</taxon>
        <taxon>Pseudomonadati</taxon>
        <taxon>Pseudomonadota</taxon>
        <taxon>Alphaproteobacteria</taxon>
        <taxon>Rhodobacterales</taxon>
        <taxon>Paracoccaceae</taxon>
        <taxon>Paracoccus</taxon>
    </lineage>
</organism>
<dbReference type="EMBL" id="QZEW01000023">
    <property type="protein sequence ID" value="RJL18544.1"/>
    <property type="molecule type" value="Genomic_DNA"/>
</dbReference>
<accession>A0A419A8L8</accession>